<evidence type="ECO:0000259" key="10">
    <source>
        <dbReference type="PROSITE" id="PS50048"/>
    </source>
</evidence>
<dbReference type="KEGG" id="trg:TRUGW13939_02623"/>
<dbReference type="InterPro" id="IPR007219">
    <property type="entry name" value="XnlR_reg_dom"/>
</dbReference>
<dbReference type="PANTHER" id="PTHR31001:SF74">
    <property type="entry name" value="ZN(II)2CYS6 TRANSCRIPTION FACTOR (EUROFUNG)"/>
    <property type="match status" value="1"/>
</dbReference>
<dbReference type="CDD" id="cd12148">
    <property type="entry name" value="fungal_TF_MHR"/>
    <property type="match status" value="1"/>
</dbReference>
<evidence type="ECO:0000256" key="9">
    <source>
        <dbReference type="ARBA" id="ARBA00023242"/>
    </source>
</evidence>
<dbReference type="PRINTS" id="PR00420">
    <property type="entry name" value="RNGMNOXGNASE"/>
</dbReference>
<dbReference type="Pfam" id="PF12697">
    <property type="entry name" value="Abhydrolase_6"/>
    <property type="match status" value="1"/>
</dbReference>
<keyword evidence="12" id="KW-1185">Reference proteome</keyword>
<dbReference type="Proteomes" id="UP000509510">
    <property type="component" value="Chromosome II"/>
</dbReference>
<dbReference type="GO" id="GO:0005634">
    <property type="term" value="C:nucleus"/>
    <property type="evidence" value="ECO:0007669"/>
    <property type="project" value="UniProtKB-SubCell"/>
</dbReference>
<gene>
    <name evidence="11" type="ORF">TRUGW13939_02623</name>
</gene>
<dbReference type="SMART" id="SM00906">
    <property type="entry name" value="Fungal_trans"/>
    <property type="match status" value="1"/>
</dbReference>
<dbReference type="GO" id="GO:0071949">
    <property type="term" value="F:FAD binding"/>
    <property type="evidence" value="ECO:0007669"/>
    <property type="project" value="InterPro"/>
</dbReference>
<keyword evidence="9" id="KW-0539">Nucleus</keyword>
<evidence type="ECO:0000256" key="8">
    <source>
        <dbReference type="ARBA" id="ARBA00023163"/>
    </source>
</evidence>
<dbReference type="GO" id="GO:0000981">
    <property type="term" value="F:DNA-binding transcription factor activity, RNA polymerase II-specific"/>
    <property type="evidence" value="ECO:0007669"/>
    <property type="project" value="InterPro"/>
</dbReference>
<evidence type="ECO:0000256" key="3">
    <source>
        <dbReference type="ARBA" id="ARBA00022723"/>
    </source>
</evidence>
<dbReference type="InterPro" id="IPR002938">
    <property type="entry name" value="FAD-bd"/>
</dbReference>
<dbReference type="SMART" id="SM00066">
    <property type="entry name" value="GAL4"/>
    <property type="match status" value="1"/>
</dbReference>
<dbReference type="Gene3D" id="1.20.1440.110">
    <property type="entry name" value="acylaminoacyl peptidase"/>
    <property type="match status" value="1"/>
</dbReference>
<feature type="domain" description="Zn(2)-C6 fungal-type" evidence="10">
    <location>
        <begin position="1003"/>
        <end position="1031"/>
    </location>
</feature>
<dbReference type="PROSITE" id="PS50048">
    <property type="entry name" value="ZN2_CY6_FUNGAL_2"/>
    <property type="match status" value="1"/>
</dbReference>
<dbReference type="SUPFAM" id="SSF51905">
    <property type="entry name" value="FAD/NAD(P)-binding domain"/>
    <property type="match status" value="1"/>
</dbReference>
<keyword evidence="3" id="KW-0479">Metal-binding</keyword>
<dbReference type="Pfam" id="PF00172">
    <property type="entry name" value="Zn_clus"/>
    <property type="match status" value="1"/>
</dbReference>
<evidence type="ECO:0000256" key="1">
    <source>
        <dbReference type="ARBA" id="ARBA00004123"/>
    </source>
</evidence>
<dbReference type="EMBL" id="CP055899">
    <property type="protein sequence ID" value="QKX55529.1"/>
    <property type="molecule type" value="Genomic_DNA"/>
</dbReference>
<dbReference type="PROSITE" id="PS00463">
    <property type="entry name" value="ZN2_CY6_FUNGAL_1"/>
    <property type="match status" value="1"/>
</dbReference>
<keyword evidence="5" id="KW-0560">Oxidoreductase</keyword>
<dbReference type="Gene3D" id="4.10.240.10">
    <property type="entry name" value="Zn(2)-C6 fungal-type DNA-binding domain"/>
    <property type="match status" value="1"/>
</dbReference>
<dbReference type="Gene3D" id="3.40.50.1820">
    <property type="entry name" value="alpha/beta hydrolase"/>
    <property type="match status" value="1"/>
</dbReference>
<dbReference type="InterPro" id="IPR036864">
    <property type="entry name" value="Zn2-C6_fun-type_DNA-bd_sf"/>
</dbReference>
<dbReference type="InterPro" id="IPR000073">
    <property type="entry name" value="AB_hydrolase_1"/>
</dbReference>
<dbReference type="RefSeq" id="XP_035341707.1">
    <property type="nucleotide sequence ID" value="XM_035485814.1"/>
</dbReference>
<dbReference type="CDD" id="cd00067">
    <property type="entry name" value="GAL4"/>
    <property type="match status" value="1"/>
</dbReference>
<dbReference type="Pfam" id="PF01494">
    <property type="entry name" value="FAD_binding_3"/>
    <property type="match status" value="1"/>
</dbReference>
<name>A0A7H8QNU9_TALRU</name>
<comment type="subcellular location">
    <subcellularLocation>
        <location evidence="1">Nucleus</location>
    </subcellularLocation>
</comment>
<sequence>MSQLVEDHTFDFEFNRILAHARYRGCDVREVINLIPKITPGDMESWYKAFVELAERAEASAGAEPRPNQYSRKITYSDRLFAASDYYRAADFFLHGHPEDPRINSLWDKQAACFDAALKHYGNGTRHLVKADTFSVPLIYFKAPDGVGPAGPKPTILAGNGFDGSMEEMFHVNGIAALERGYNVILFEGPGQCTVRRNQGLGFIHDWERVVTPLVDFALSKEEVDKEKIVLFGYSMSGCLVVRAAAFEHRLAATVAIDGVINTGVAFKAPEPLMKLYNSGERETFDEEFRKWMFDPSTPTPSRWMYQHGLWAFNVSEPSHLFDAVKAHNLHNSIQNVQCPVYIGEAEDEIFFQGQPEQLARALGSKGHLRRFTAEEGASLHCQAGAASLLNGDVYPQDALPSTEGIKKQQADTRSSRAGIRDRVVQLEQMVVSLMQNPTHETPQIGLAEGPRDENRCLNDTHDTSDTIGDSPNHGSLISNSSELQYVGGDHWAAILDSIVDLKEDLERQEEEYAQDPHMSHVLLFYNSKAVSKIEILEALPPKQVVDRLVSQYFNCLDLAPLCLHSGEFLKEYERFWDAPSETPTMWVGLLFSMLGLAALASHTSSENLHAERYDPLVDTYREKTAQCLKLGEYTKPTRYTCETLYNYVVIEYSIQNDTNKDVGVLMGVLIKLAFRMGYHRDPSHFPDISPFSGEIRRRVWVTLLSGDILTSTQVGMPRMIKESEYDTQEPRNLNDFDFNEHTQELPQSRPETEITTSTQMIARGRMFTALGKIVDLTATTNPYSYAEVMRIDKTLHEAENSLPPDFQFKPIGSTVIDPPQIIVNRLFSRLMFHKGQIMLHRKYLNVHPGSSSSDEISYAYSRKSCLEATLGVLEIQRIFDVETAPNGKLHLLRWKLSSFIRHECLTATMVLCFLAQHGFEQFRQCPDFSAEHAISALRGAHDIWNRLSQSSKEARMASHAIRVVLRRLGHTDFSQSTNNEFALTQADQEMISWEPGIPKSTGCANCRRRKKKCGEERPQCRACVSAGWKCPGYPKRWKFVDGNAPTSALFRVTSDSIEESDYDSDLDRKSQHTAHDSAFCRRTEIISPGLVPLWPNQSRPLMSETDKAASRLISMLNDSSGQKLCQIRSHANFIDYVPSLLGNNAALDSTVASLCSLFVDALTGNRTVESLRLFGNAVTSLQLCVKNPNLRLESETLCASILLQICELLKSPGNDKWIHLSKGSKVLFESVGPERCTSDLDRAMLESQRVWFMLQDLRKHQRCFLAQPEWRRVFSSHLVTPVDIRNPKLSLRSKFCDMLVDIPDVLSDVSRVLTTENNEAFDDTQAERETVLACVISQKRWIEKWYATDLEPLFLRGGDSRYPNVLVAIMDFICSSTLLNLCDALSTLSSILPQHVLNPALTVDQLAIANWKDSVSASFAFAGGTSWVISEPLKYGLLTQCGNPIKAIIIGAGPAGLAAALHLKQANNIDSTIYELRPTSGTSGGSIGIPSNGLRLLDRLGLYDKLARLANTAEEFVLHSTRNDAILTEANFSGEAKERIGFGYMRVKRTDLISVLLNAVQKQGIPIHYNKRIVSIDDQDENVTAVFSDSTRDTADILLGCDGIHSSVRALHVDSSIQPEYTGVSAMFALLKRSELPDGAPPITCFNSTFTTDGVLAVISCTASNDEIFWFFSGEVPVPESGEDGWEEHRRKEVQEVKSSILDVLQQVQGRWGDFVRDLIRRSPSISFTPIYRMPLGKAWSRGRCLLIGDAAHAIQPHAAQGTSMALEDVFVLSRVIKQHPNDSVKEIFLKYDEIRRPRITRIYTASEQNGQLWKKTGPWGLWFRESMAWAVFSLPPLLGWKRGVIPLQDMIYDPDETS</sequence>
<proteinExistence type="predicted"/>
<dbReference type="GO" id="GO:0008270">
    <property type="term" value="F:zinc ion binding"/>
    <property type="evidence" value="ECO:0007669"/>
    <property type="project" value="InterPro"/>
</dbReference>
<evidence type="ECO:0000313" key="11">
    <source>
        <dbReference type="EMBL" id="QKX55529.1"/>
    </source>
</evidence>
<evidence type="ECO:0000256" key="4">
    <source>
        <dbReference type="ARBA" id="ARBA00022827"/>
    </source>
</evidence>
<dbReference type="InterPro" id="IPR029058">
    <property type="entry name" value="AB_hydrolase_fold"/>
</dbReference>
<dbReference type="GO" id="GO:0003677">
    <property type="term" value="F:DNA binding"/>
    <property type="evidence" value="ECO:0007669"/>
    <property type="project" value="UniProtKB-KW"/>
</dbReference>
<evidence type="ECO:0000256" key="5">
    <source>
        <dbReference type="ARBA" id="ARBA00023002"/>
    </source>
</evidence>
<keyword evidence="7" id="KW-0238">DNA-binding</keyword>
<evidence type="ECO:0000256" key="2">
    <source>
        <dbReference type="ARBA" id="ARBA00022630"/>
    </source>
</evidence>
<dbReference type="GO" id="GO:0006351">
    <property type="term" value="P:DNA-templated transcription"/>
    <property type="evidence" value="ECO:0007669"/>
    <property type="project" value="InterPro"/>
</dbReference>
<evidence type="ECO:0000256" key="6">
    <source>
        <dbReference type="ARBA" id="ARBA00023015"/>
    </source>
</evidence>
<reference evidence="12" key="1">
    <citation type="submission" date="2020-06" db="EMBL/GenBank/DDBJ databases">
        <title>A chromosome-scale genome assembly of Talaromyces rugulosus W13939.</title>
        <authorList>
            <person name="Wang B."/>
            <person name="Guo L."/>
            <person name="Ye K."/>
            <person name="Wang L."/>
        </authorList>
    </citation>
    <scope>NUCLEOTIDE SEQUENCE [LARGE SCALE GENOMIC DNA]</scope>
    <source>
        <strain evidence="12">W13939</strain>
    </source>
</reference>
<dbReference type="GO" id="GO:0016491">
    <property type="term" value="F:oxidoreductase activity"/>
    <property type="evidence" value="ECO:0007669"/>
    <property type="project" value="UniProtKB-KW"/>
</dbReference>
<accession>A0A7H8QNU9</accession>
<keyword evidence="2" id="KW-0285">Flavoprotein</keyword>
<dbReference type="InterPro" id="IPR001138">
    <property type="entry name" value="Zn2Cys6_DnaBD"/>
</dbReference>
<dbReference type="SUPFAM" id="SSF53474">
    <property type="entry name" value="alpha/beta-Hydrolases"/>
    <property type="match status" value="1"/>
</dbReference>
<dbReference type="OrthoDB" id="4227561at2759"/>
<organism evidence="11 12">
    <name type="scientific">Talaromyces rugulosus</name>
    <name type="common">Penicillium rugulosum</name>
    <dbReference type="NCBI Taxonomy" id="121627"/>
    <lineage>
        <taxon>Eukaryota</taxon>
        <taxon>Fungi</taxon>
        <taxon>Dikarya</taxon>
        <taxon>Ascomycota</taxon>
        <taxon>Pezizomycotina</taxon>
        <taxon>Eurotiomycetes</taxon>
        <taxon>Eurotiomycetidae</taxon>
        <taxon>Eurotiales</taxon>
        <taxon>Trichocomaceae</taxon>
        <taxon>Talaromyces</taxon>
        <taxon>Talaromyces sect. Islandici</taxon>
    </lineage>
</organism>
<keyword evidence="6" id="KW-0805">Transcription regulation</keyword>
<dbReference type="Gene3D" id="3.50.50.60">
    <property type="entry name" value="FAD/NAD(P)-binding domain"/>
    <property type="match status" value="1"/>
</dbReference>
<dbReference type="PANTHER" id="PTHR31001">
    <property type="entry name" value="UNCHARACTERIZED TRANSCRIPTIONAL REGULATORY PROTEIN"/>
    <property type="match status" value="1"/>
</dbReference>
<dbReference type="InterPro" id="IPR036188">
    <property type="entry name" value="FAD/NAD-bd_sf"/>
</dbReference>
<dbReference type="SUPFAM" id="SSF57701">
    <property type="entry name" value="Zn2/Cys6 DNA-binding domain"/>
    <property type="match status" value="1"/>
</dbReference>
<protein>
    <recommendedName>
        <fullName evidence="10">Zn(2)-C6 fungal-type domain-containing protein</fullName>
    </recommendedName>
</protein>
<evidence type="ECO:0000256" key="7">
    <source>
        <dbReference type="ARBA" id="ARBA00023125"/>
    </source>
</evidence>
<keyword evidence="4" id="KW-0274">FAD</keyword>
<evidence type="ECO:0000313" key="12">
    <source>
        <dbReference type="Proteomes" id="UP000509510"/>
    </source>
</evidence>
<dbReference type="InterPro" id="IPR050613">
    <property type="entry name" value="Sec_Metabolite_Reg"/>
</dbReference>
<dbReference type="GeneID" id="55990130"/>
<keyword evidence="8" id="KW-0804">Transcription</keyword>
<dbReference type="Pfam" id="PF04082">
    <property type="entry name" value="Fungal_trans"/>
    <property type="match status" value="1"/>
</dbReference>